<comment type="subunit">
    <text evidence="11">Homotetramer; dimer of dimers.</text>
</comment>
<organism evidence="14 15">
    <name type="scientific">Methanocaldococcus vulcanius (strain ATCC 700851 / DSM 12094 / M7)</name>
    <name type="common">Methanococcus vulcanius</name>
    <dbReference type="NCBI Taxonomy" id="579137"/>
    <lineage>
        <taxon>Archaea</taxon>
        <taxon>Methanobacteriati</taxon>
        <taxon>Methanobacteriota</taxon>
        <taxon>Methanomada group</taxon>
        <taxon>Methanococci</taxon>
        <taxon>Methanococcales</taxon>
        <taxon>Methanocaldococcaceae</taxon>
        <taxon>Methanocaldococcus</taxon>
    </lineage>
</organism>
<evidence type="ECO:0000256" key="1">
    <source>
        <dbReference type="ARBA" id="ARBA00003294"/>
    </source>
</evidence>
<dbReference type="UniPathway" id="UPA00034">
    <property type="reaction ID" value="UER00017"/>
</dbReference>
<dbReference type="EC" id="4.3.3.7" evidence="3 11"/>
<dbReference type="GO" id="GO:0019877">
    <property type="term" value="P:diaminopimelate biosynthetic process"/>
    <property type="evidence" value="ECO:0007669"/>
    <property type="project" value="UniProtKB-UniRule"/>
</dbReference>
<dbReference type="EMBL" id="CP001787">
    <property type="protein sequence ID" value="ACX73423.1"/>
    <property type="molecule type" value="Genomic_DNA"/>
</dbReference>
<dbReference type="PRINTS" id="PR00146">
    <property type="entry name" value="DHPICSNTHASE"/>
</dbReference>
<dbReference type="SMART" id="SM01130">
    <property type="entry name" value="DHDPS"/>
    <property type="match status" value="1"/>
</dbReference>
<evidence type="ECO:0000256" key="13">
    <source>
        <dbReference type="PIRSR" id="PIRSR001365-2"/>
    </source>
</evidence>
<evidence type="ECO:0000256" key="9">
    <source>
        <dbReference type="ARBA" id="ARBA00023270"/>
    </source>
</evidence>
<dbReference type="KEGG" id="mvu:Metvu_1570"/>
<comment type="caution">
    <text evidence="11">Was originally thought to be a dihydrodipicolinate synthase (DHDPS), catalyzing the condensation of (S)-aspartate-beta-semialdehyde [(S)-ASA] and pyruvate to dihydrodipicolinate (DHDP). However, it was shown in E.coli that the product of the enzymatic reaction is not dihydrodipicolinate but in fact (4S)-4-hydroxy-2,3,4,5-tetrahydro-(2S)-dipicolinic acid (HTPA), and that the consecutive dehydration reaction leading to DHDP is not spontaneous but catalyzed by DapB.</text>
</comment>
<keyword evidence="15" id="KW-1185">Reference proteome</keyword>
<dbReference type="STRING" id="579137.Metvu_1570"/>
<comment type="pathway">
    <text evidence="2 11">Amino-acid biosynthesis; L-lysine biosynthesis via DAP pathway; (S)-tetrahydrodipicolinate from L-aspartate: step 3/4.</text>
</comment>
<dbReference type="Proteomes" id="UP000002063">
    <property type="component" value="Chromosome"/>
</dbReference>
<gene>
    <name evidence="11" type="primary">dapA</name>
    <name evidence="14" type="ordered locus">Metvu_1570</name>
</gene>
<feature type="site" description="Part of a proton relay during catalysis" evidence="11">
    <location>
        <position position="106"/>
    </location>
</feature>
<evidence type="ECO:0000256" key="7">
    <source>
        <dbReference type="ARBA" id="ARBA00023154"/>
    </source>
</evidence>
<dbReference type="GO" id="GO:0008675">
    <property type="term" value="F:2-dehydro-3-deoxy-phosphogluconate aldolase activity"/>
    <property type="evidence" value="ECO:0007669"/>
    <property type="project" value="UniProtKB-ARBA"/>
</dbReference>
<dbReference type="GO" id="GO:0009089">
    <property type="term" value="P:lysine biosynthetic process via diaminopimelate"/>
    <property type="evidence" value="ECO:0007669"/>
    <property type="project" value="UniProtKB-UniRule"/>
</dbReference>
<reference evidence="14" key="1">
    <citation type="submission" date="2009-10" db="EMBL/GenBank/DDBJ databases">
        <title>Complete sequence of chromosome of Methanocaldococcus vulcanius M7.</title>
        <authorList>
            <consortium name="US DOE Joint Genome Institute"/>
            <person name="Lucas S."/>
            <person name="Copeland A."/>
            <person name="Lapidus A."/>
            <person name="Glavina del Rio T."/>
            <person name="Dalin E."/>
            <person name="Tice H."/>
            <person name="Bruce D."/>
            <person name="Goodwin L."/>
            <person name="Pitluck S."/>
            <person name="Lcollab F.I."/>
            <person name="Brettin T."/>
            <person name="Detter J.C."/>
            <person name="Han C."/>
            <person name="Tapia R."/>
            <person name="Kuske C.R."/>
            <person name="Schmutz J."/>
            <person name="Larimer F."/>
            <person name="Land M."/>
            <person name="Hauser L."/>
            <person name="Kyrpides N."/>
            <person name="Ovchinikova G."/>
            <person name="Sieprawska-Lupa M."/>
            <person name="Whitman W.B."/>
            <person name="Woyke T."/>
        </authorList>
    </citation>
    <scope>NUCLEOTIDE SEQUENCE [LARGE SCALE GENOMIC DNA]</scope>
    <source>
        <strain evidence="14">M7</strain>
    </source>
</reference>
<sequence length="288" mass="31381">MFKGVYPAIITPFKNGEVDFEGLEDHLNFLIENGVSGVVAVGTTGESPTLSHEEHKKVIEKVVDIANGKIQVIAGAGSNCTREAVELSIFAEDVGADAILSITPYYNKPTQEGLKKHFEKIAQSVNIPIVLYNVPSRTALNLEPKTVKVLSEEYSNISAVKEANPNLSQVSELIQNGITVLSGNDELTLPIMSLGGKGVVSVVANIVPREFVEMVDSALKGDFEKAREIHYKLFPLMKAMFIETNPIPVKTALNMMGRPAGELRLPLCEMSSEHKQVLEKILKDLGLI</sequence>
<dbReference type="Gene3D" id="3.20.20.70">
    <property type="entry name" value="Aldolase class I"/>
    <property type="match status" value="1"/>
</dbReference>
<dbReference type="HAMAP" id="MF_00418">
    <property type="entry name" value="DapA"/>
    <property type="match status" value="1"/>
</dbReference>
<dbReference type="AlphaFoldDB" id="C9RDP4"/>
<evidence type="ECO:0000256" key="10">
    <source>
        <dbReference type="ARBA" id="ARBA00047836"/>
    </source>
</evidence>
<feature type="active site" description="Proton donor/acceptor" evidence="11 12">
    <location>
        <position position="132"/>
    </location>
</feature>
<dbReference type="GO" id="GO:0005737">
    <property type="term" value="C:cytoplasm"/>
    <property type="evidence" value="ECO:0007669"/>
    <property type="project" value="UniProtKB-SubCell"/>
</dbReference>
<evidence type="ECO:0000256" key="5">
    <source>
        <dbReference type="ARBA" id="ARBA00022605"/>
    </source>
</evidence>
<dbReference type="PANTHER" id="PTHR12128:SF66">
    <property type="entry name" value="4-HYDROXY-2-OXOGLUTARATE ALDOLASE, MITOCHONDRIAL"/>
    <property type="match status" value="1"/>
</dbReference>
<evidence type="ECO:0000256" key="2">
    <source>
        <dbReference type="ARBA" id="ARBA00005120"/>
    </source>
</evidence>
<protein>
    <recommendedName>
        <fullName evidence="3 11">4-hydroxy-tetrahydrodipicolinate synthase</fullName>
        <shortName evidence="11">HTPA synthase</shortName>
        <ecNumber evidence="3 11">4.3.3.7</ecNumber>
    </recommendedName>
</protein>
<evidence type="ECO:0000256" key="8">
    <source>
        <dbReference type="ARBA" id="ARBA00023239"/>
    </source>
</evidence>
<dbReference type="eggNOG" id="arCOG04172">
    <property type="taxonomic scope" value="Archaea"/>
</dbReference>
<feature type="active site" description="Schiff-base intermediate with substrate" evidence="11 12">
    <location>
        <position position="161"/>
    </location>
</feature>
<keyword evidence="9 11" id="KW-0704">Schiff base</keyword>
<dbReference type="CDD" id="cd00950">
    <property type="entry name" value="DHDPS"/>
    <property type="match status" value="1"/>
</dbReference>
<feature type="binding site" evidence="11 13">
    <location>
        <position position="200"/>
    </location>
    <ligand>
        <name>pyruvate</name>
        <dbReference type="ChEBI" id="CHEBI:15361"/>
    </ligand>
</feature>
<comment type="catalytic activity">
    <reaction evidence="10 11">
        <text>L-aspartate 4-semialdehyde + pyruvate = (2S,4S)-4-hydroxy-2,3,4,5-tetrahydrodipicolinate + H2O + H(+)</text>
        <dbReference type="Rhea" id="RHEA:34171"/>
        <dbReference type="ChEBI" id="CHEBI:15361"/>
        <dbReference type="ChEBI" id="CHEBI:15377"/>
        <dbReference type="ChEBI" id="CHEBI:15378"/>
        <dbReference type="ChEBI" id="CHEBI:67139"/>
        <dbReference type="ChEBI" id="CHEBI:537519"/>
        <dbReference type="EC" id="4.3.3.7"/>
    </reaction>
</comment>
<accession>C9RDP4</accession>
<dbReference type="GeneID" id="8513927"/>
<keyword evidence="7 11" id="KW-0457">Lysine biosynthesis</keyword>
<comment type="function">
    <text evidence="1 11">Catalyzes the condensation of (S)-aspartate-beta-semialdehyde [(S)-ASA] and pyruvate to 4-hydroxy-tetrahydrodipicolinate (HTPA).</text>
</comment>
<dbReference type="HOGENOM" id="CLU_049343_7_1_2"/>
<evidence type="ECO:0000313" key="15">
    <source>
        <dbReference type="Proteomes" id="UP000002063"/>
    </source>
</evidence>
<keyword evidence="6 11" id="KW-0220">Diaminopimelate biosynthesis</keyword>
<dbReference type="InterPro" id="IPR002220">
    <property type="entry name" value="DapA-like"/>
</dbReference>
<evidence type="ECO:0000313" key="14">
    <source>
        <dbReference type="EMBL" id="ACX73423.1"/>
    </source>
</evidence>
<dbReference type="InterPro" id="IPR013785">
    <property type="entry name" value="Aldolase_TIM"/>
</dbReference>
<feature type="binding site" evidence="11 13">
    <location>
        <position position="44"/>
    </location>
    <ligand>
        <name>pyruvate</name>
        <dbReference type="ChEBI" id="CHEBI:15361"/>
    </ligand>
</feature>
<dbReference type="PIRSF" id="PIRSF001365">
    <property type="entry name" value="DHDPS"/>
    <property type="match status" value="1"/>
</dbReference>
<evidence type="ECO:0000256" key="6">
    <source>
        <dbReference type="ARBA" id="ARBA00022915"/>
    </source>
</evidence>
<keyword evidence="4 11" id="KW-0963">Cytoplasm</keyword>
<proteinExistence type="inferred from homology"/>
<dbReference type="GO" id="GO:0008840">
    <property type="term" value="F:4-hydroxy-tetrahydrodipicolinate synthase activity"/>
    <property type="evidence" value="ECO:0007669"/>
    <property type="project" value="UniProtKB-UniRule"/>
</dbReference>
<comment type="subcellular location">
    <subcellularLocation>
        <location evidence="11">Cytoplasm</location>
    </subcellularLocation>
</comment>
<keyword evidence="5 11" id="KW-0028">Amino-acid biosynthesis</keyword>
<evidence type="ECO:0000256" key="4">
    <source>
        <dbReference type="ARBA" id="ARBA00022490"/>
    </source>
</evidence>
<name>C9RDP4_METVM</name>
<dbReference type="PANTHER" id="PTHR12128">
    <property type="entry name" value="DIHYDRODIPICOLINATE SYNTHASE"/>
    <property type="match status" value="1"/>
</dbReference>
<dbReference type="Pfam" id="PF00701">
    <property type="entry name" value="DHDPS"/>
    <property type="match status" value="1"/>
</dbReference>
<dbReference type="PROSITE" id="PS00666">
    <property type="entry name" value="DHDPS_2"/>
    <property type="match status" value="1"/>
</dbReference>
<evidence type="ECO:0000256" key="3">
    <source>
        <dbReference type="ARBA" id="ARBA00012086"/>
    </source>
</evidence>
<feature type="site" description="Part of a proton relay during catalysis" evidence="11">
    <location>
        <position position="43"/>
    </location>
</feature>
<comment type="similarity">
    <text evidence="11">Belongs to the DapA family.</text>
</comment>
<dbReference type="PROSITE" id="PS00665">
    <property type="entry name" value="DHDPS_1"/>
    <property type="match status" value="1"/>
</dbReference>
<dbReference type="OrthoDB" id="33636at2157"/>
<dbReference type="InterPro" id="IPR020625">
    <property type="entry name" value="Schiff_base-form_aldolases_AS"/>
</dbReference>
<dbReference type="RefSeq" id="WP_015733642.1">
    <property type="nucleotide sequence ID" value="NC_013407.1"/>
</dbReference>
<dbReference type="InterPro" id="IPR005263">
    <property type="entry name" value="DapA"/>
</dbReference>
<dbReference type="InterPro" id="IPR020624">
    <property type="entry name" value="Schiff_base-form_aldolases_CS"/>
</dbReference>
<dbReference type="SUPFAM" id="SSF51569">
    <property type="entry name" value="Aldolase"/>
    <property type="match status" value="1"/>
</dbReference>
<keyword evidence="8 11" id="KW-0456">Lyase</keyword>
<evidence type="ECO:0000256" key="12">
    <source>
        <dbReference type="PIRSR" id="PIRSR001365-1"/>
    </source>
</evidence>
<dbReference type="NCBIfam" id="TIGR00674">
    <property type="entry name" value="dapA"/>
    <property type="match status" value="1"/>
</dbReference>
<evidence type="ECO:0000256" key="11">
    <source>
        <dbReference type="HAMAP-Rule" id="MF_00418"/>
    </source>
</evidence>